<evidence type="ECO:0000259" key="2">
    <source>
        <dbReference type="SMART" id="SM00867"/>
    </source>
</evidence>
<reference evidence="4" key="1">
    <citation type="submission" date="2023-07" db="EMBL/GenBank/DDBJ databases">
        <title>Novel species in the genus Lipingzhangella isolated from Sambhar Salt Lake.</title>
        <authorList>
            <person name="Jiya N."/>
            <person name="Kajale S."/>
            <person name="Sharma A."/>
        </authorList>
    </citation>
    <scope>NUCLEOTIDE SEQUENCE [LARGE SCALE GENOMIC DNA]</scope>
    <source>
        <strain evidence="4">LS1_29</strain>
    </source>
</reference>
<sequence length="185" mass="20629">MTIESAAQQIPTGTWTIDTAHSEVAFSVRHMMVSRVKGRFEKFTATLTVPEDRSQSTLTATIDAGSINTDQEQRDEHIRSADFFDVANHPEFHFEATEIRPRGEDFSVLGNLTIKGNTRPVELAAEFNGVTQDPWGNDRAGFHATTEISRKDFGVDIEMPMDGGGVVVGDRIRIEIDVEFTRDQD</sequence>
<dbReference type="SMART" id="SM00867">
    <property type="entry name" value="YceI"/>
    <property type="match status" value="1"/>
</dbReference>
<dbReference type="PANTHER" id="PTHR34406">
    <property type="entry name" value="PROTEIN YCEI"/>
    <property type="match status" value="1"/>
</dbReference>
<proteinExistence type="inferred from homology"/>
<comment type="similarity">
    <text evidence="1">Belongs to the UPF0312 family.</text>
</comment>
<dbReference type="InterPro" id="IPR007372">
    <property type="entry name" value="Lipid/polyisoprenoid-bd_YceI"/>
</dbReference>
<keyword evidence="4" id="KW-1185">Reference proteome</keyword>
<evidence type="ECO:0000256" key="1">
    <source>
        <dbReference type="ARBA" id="ARBA00008812"/>
    </source>
</evidence>
<gene>
    <name evidence="3" type="ORF">RIF23_03825</name>
</gene>
<evidence type="ECO:0000313" key="4">
    <source>
        <dbReference type="Proteomes" id="UP001250214"/>
    </source>
</evidence>
<dbReference type="EMBL" id="JAVLVT010000001">
    <property type="protein sequence ID" value="MDS1269421.1"/>
    <property type="molecule type" value="Genomic_DNA"/>
</dbReference>
<organism evidence="3 4">
    <name type="scientific">Lipingzhangella rawalii</name>
    <dbReference type="NCBI Taxonomy" id="2055835"/>
    <lineage>
        <taxon>Bacteria</taxon>
        <taxon>Bacillati</taxon>
        <taxon>Actinomycetota</taxon>
        <taxon>Actinomycetes</taxon>
        <taxon>Streptosporangiales</taxon>
        <taxon>Nocardiopsidaceae</taxon>
        <taxon>Lipingzhangella</taxon>
    </lineage>
</organism>
<accession>A0ABU2H2A3</accession>
<dbReference type="PANTHER" id="PTHR34406:SF1">
    <property type="entry name" value="PROTEIN YCEI"/>
    <property type="match status" value="1"/>
</dbReference>
<feature type="domain" description="Lipid/polyisoprenoid-binding YceI-like" evidence="2">
    <location>
        <begin position="14"/>
        <end position="181"/>
    </location>
</feature>
<evidence type="ECO:0000313" key="3">
    <source>
        <dbReference type="EMBL" id="MDS1269421.1"/>
    </source>
</evidence>
<dbReference type="Proteomes" id="UP001250214">
    <property type="component" value="Unassembled WGS sequence"/>
</dbReference>
<dbReference type="SUPFAM" id="SSF101874">
    <property type="entry name" value="YceI-like"/>
    <property type="match status" value="1"/>
</dbReference>
<dbReference type="InterPro" id="IPR036761">
    <property type="entry name" value="TTHA0802/YceI-like_sf"/>
</dbReference>
<comment type="caution">
    <text evidence="3">The sequence shown here is derived from an EMBL/GenBank/DDBJ whole genome shotgun (WGS) entry which is preliminary data.</text>
</comment>
<dbReference type="Gene3D" id="2.40.128.110">
    <property type="entry name" value="Lipid/polyisoprenoid-binding, YceI-like"/>
    <property type="match status" value="1"/>
</dbReference>
<dbReference type="Pfam" id="PF04264">
    <property type="entry name" value="YceI"/>
    <property type="match status" value="1"/>
</dbReference>
<name>A0ABU2H2A3_9ACTN</name>
<protein>
    <submittedName>
        <fullName evidence="3">YceI family protein</fullName>
    </submittedName>
</protein>
<dbReference type="RefSeq" id="WP_310910891.1">
    <property type="nucleotide sequence ID" value="NZ_JAVLVT010000001.1"/>
</dbReference>